<dbReference type="InterPro" id="IPR001509">
    <property type="entry name" value="Epimerase_deHydtase"/>
</dbReference>
<feature type="domain" description="NAD-dependent epimerase/dehydratase" evidence="2">
    <location>
        <begin position="88"/>
        <end position="204"/>
    </location>
</feature>
<dbReference type="PANTHER" id="PTHR43574">
    <property type="entry name" value="EPIMERASE-RELATED"/>
    <property type="match status" value="1"/>
</dbReference>
<dbReference type="RefSeq" id="WP_173236391.1">
    <property type="nucleotide sequence ID" value="NZ_AP022839.1"/>
</dbReference>
<protein>
    <submittedName>
        <fullName evidence="3">NAD(P)-dependent oxidoreductase</fullName>
    </submittedName>
</protein>
<dbReference type="Gene3D" id="3.40.50.720">
    <property type="entry name" value="NAD(P)-binding Rossmann-like Domain"/>
    <property type="match status" value="1"/>
</dbReference>
<keyword evidence="1" id="KW-0520">NAD</keyword>
<accession>A0A6F8T3B5</accession>
<gene>
    <name evidence="3" type="ORF">TUM19329_08730</name>
</gene>
<dbReference type="KEGG" id="lant:TUM19329_08730"/>
<name>A0A6F8T3B5_9GAMM</name>
<dbReference type="EMBL" id="AP022839">
    <property type="protein sequence ID" value="BCA94512.1"/>
    <property type="molecule type" value="Genomic_DNA"/>
</dbReference>
<dbReference type="InterPro" id="IPR036291">
    <property type="entry name" value="NAD(P)-bd_dom_sf"/>
</dbReference>
<evidence type="ECO:0000256" key="1">
    <source>
        <dbReference type="ARBA" id="ARBA00023027"/>
    </source>
</evidence>
<evidence type="ECO:0000313" key="4">
    <source>
        <dbReference type="Proteomes" id="UP000502894"/>
    </source>
</evidence>
<sequence>MHHLILGYGYCGYYLAQELLNKNQQVTALSRHLNPELKLPRLRHLIHDLNQPLNWTESDTIIYYLIPPPSQGEKDTFLSQFLSHSVVRAKKIIYFGSSGVYGNHKGEWVNEDSRCFINNSRQLRRLDAEQQWLSYCNQNGMQPILLRIAGVYGPERLPVEAAKNQTPVIEKDKAPYTNHIYVRDLVAISYLLAQCQRPHFLYNIADGDPQPMGTIQQQVAKALGIKPAPYESWEQAWERASPMKREFMQGSKCLQIDRLKKSLESNLSLSHLNKAIQQSLSK</sequence>
<evidence type="ECO:0000313" key="3">
    <source>
        <dbReference type="EMBL" id="BCA94512.1"/>
    </source>
</evidence>
<dbReference type="CDD" id="cd05266">
    <property type="entry name" value="SDR_a4"/>
    <property type="match status" value="1"/>
</dbReference>
<dbReference type="SUPFAM" id="SSF51735">
    <property type="entry name" value="NAD(P)-binding Rossmann-fold domains"/>
    <property type="match status" value="1"/>
</dbReference>
<organism evidence="3 4">
    <name type="scientific">Legionella antarctica</name>
    <dbReference type="NCBI Taxonomy" id="2708020"/>
    <lineage>
        <taxon>Bacteria</taxon>
        <taxon>Pseudomonadati</taxon>
        <taxon>Pseudomonadota</taxon>
        <taxon>Gammaproteobacteria</taxon>
        <taxon>Legionellales</taxon>
        <taxon>Legionellaceae</taxon>
        <taxon>Legionella</taxon>
    </lineage>
</organism>
<dbReference type="Proteomes" id="UP000502894">
    <property type="component" value="Chromosome"/>
</dbReference>
<dbReference type="Pfam" id="PF01370">
    <property type="entry name" value="Epimerase"/>
    <property type="match status" value="1"/>
</dbReference>
<keyword evidence="4" id="KW-1185">Reference proteome</keyword>
<evidence type="ECO:0000259" key="2">
    <source>
        <dbReference type="Pfam" id="PF01370"/>
    </source>
</evidence>
<dbReference type="AlphaFoldDB" id="A0A6F8T3B5"/>
<reference evidence="3" key="1">
    <citation type="journal article" date="2020" name="Microbiol. Resour. Announc.">
        <title>Complete Genome Sequence of Novel Psychrotolerant Legionella Strain TUM19329, Isolated from Antarctic Lake Sediment.</title>
        <authorList>
            <person name="Shimada S."/>
            <person name="Nakai R."/>
            <person name="Aoki K."/>
            <person name="Shimoeda N."/>
            <person name="Ohno G."/>
            <person name="Miyazaki Y."/>
            <person name="Kudoh S."/>
            <person name="Imura S."/>
            <person name="Watanabe K."/>
            <person name="Ishii Y."/>
            <person name="Tateda K."/>
        </authorList>
    </citation>
    <scope>NUCLEOTIDE SEQUENCE [LARGE SCALE GENOMIC DNA]</scope>
    <source>
        <strain evidence="3">TUM19329</strain>
    </source>
</reference>
<proteinExistence type="predicted"/>